<organism evidence="6 7">
    <name type="scientific">Flavihumibacter solisilvae</name>
    <dbReference type="NCBI Taxonomy" id="1349421"/>
    <lineage>
        <taxon>Bacteria</taxon>
        <taxon>Pseudomonadati</taxon>
        <taxon>Bacteroidota</taxon>
        <taxon>Chitinophagia</taxon>
        <taxon>Chitinophagales</taxon>
        <taxon>Chitinophagaceae</taxon>
        <taxon>Flavihumibacter</taxon>
    </lineage>
</organism>
<dbReference type="Proteomes" id="UP000031408">
    <property type="component" value="Unassembled WGS sequence"/>
</dbReference>
<evidence type="ECO:0000256" key="2">
    <source>
        <dbReference type="ARBA" id="ARBA00016797"/>
    </source>
</evidence>
<proteinExistence type="inferred from homology"/>
<name>A0A0C1KW58_9BACT</name>
<dbReference type="SUPFAM" id="SSF52402">
    <property type="entry name" value="Adenine nucleotide alpha hydrolases-like"/>
    <property type="match status" value="1"/>
</dbReference>
<dbReference type="InterPro" id="IPR014730">
    <property type="entry name" value="ETF_a/b_N"/>
</dbReference>
<comment type="caution">
    <text evidence="6">The sequence shown here is derived from an EMBL/GenBank/DDBJ whole genome shotgun (WGS) entry which is preliminary data.</text>
</comment>
<dbReference type="Pfam" id="PF01012">
    <property type="entry name" value="ETF"/>
    <property type="match status" value="1"/>
</dbReference>
<dbReference type="OrthoDB" id="9804960at2"/>
<dbReference type="PANTHER" id="PTHR21294">
    <property type="entry name" value="ELECTRON TRANSFER FLAVOPROTEIN BETA-SUBUNIT"/>
    <property type="match status" value="1"/>
</dbReference>
<dbReference type="CDD" id="cd01714">
    <property type="entry name" value="ETF_beta"/>
    <property type="match status" value="1"/>
</dbReference>
<keyword evidence="4" id="KW-0249">Electron transport</keyword>
<evidence type="ECO:0000313" key="6">
    <source>
        <dbReference type="EMBL" id="KIC91962.1"/>
    </source>
</evidence>
<dbReference type="InterPro" id="IPR033948">
    <property type="entry name" value="ETF_beta_N"/>
</dbReference>
<sequence length="247" mass="26583">MKILVCISKTPDTTAKIAFTENNTKFATDGVQWIINPYDEWYALVKAIELKEKDPSTVIHLITVGGADAEPIIRKALALGGDEAIRVNTDSSDSFTIASQIAAVAKEGGYDLVFTGKETIDYNGSAIGGMVAELLDLPYVSLATKFELNGTTATINREIEGGEEVAEAGLPLVISCQKGMAEQRIPNMKGIMGARTKPLKVVEPVQVEALTKIVSFELPPAKAGVKLVPADQPEELVRLLHEEAKLF</sequence>
<keyword evidence="3" id="KW-0813">Transport</keyword>
<comment type="similarity">
    <text evidence="1">Belongs to the ETF beta-subunit/FixA family.</text>
</comment>
<evidence type="ECO:0000256" key="1">
    <source>
        <dbReference type="ARBA" id="ARBA00007557"/>
    </source>
</evidence>
<feature type="domain" description="Electron transfer flavoprotein alpha/beta-subunit N-terminal" evidence="5">
    <location>
        <begin position="23"/>
        <end position="211"/>
    </location>
</feature>
<dbReference type="EMBL" id="JSVC01000038">
    <property type="protein sequence ID" value="KIC91962.1"/>
    <property type="molecule type" value="Genomic_DNA"/>
</dbReference>
<accession>A0A0C1KW58</accession>
<dbReference type="GO" id="GO:0005829">
    <property type="term" value="C:cytosol"/>
    <property type="evidence" value="ECO:0007669"/>
    <property type="project" value="TreeGrafter"/>
</dbReference>
<dbReference type="AlphaFoldDB" id="A0A0C1KW58"/>
<dbReference type="Gene3D" id="3.40.50.620">
    <property type="entry name" value="HUPs"/>
    <property type="match status" value="1"/>
</dbReference>
<dbReference type="PIRSF" id="PIRSF000090">
    <property type="entry name" value="Beta-ETF"/>
    <property type="match status" value="1"/>
</dbReference>
<gene>
    <name evidence="6" type="ORF">OI18_22275</name>
</gene>
<dbReference type="SMART" id="SM00893">
    <property type="entry name" value="ETF"/>
    <property type="match status" value="1"/>
</dbReference>
<dbReference type="GO" id="GO:0009055">
    <property type="term" value="F:electron transfer activity"/>
    <property type="evidence" value="ECO:0007669"/>
    <property type="project" value="InterPro"/>
</dbReference>
<dbReference type="PANTHER" id="PTHR21294:SF8">
    <property type="entry name" value="ELECTRON TRANSFER FLAVOPROTEIN SUBUNIT BETA"/>
    <property type="match status" value="1"/>
</dbReference>
<evidence type="ECO:0000256" key="3">
    <source>
        <dbReference type="ARBA" id="ARBA00022448"/>
    </source>
</evidence>
<dbReference type="InterPro" id="IPR012255">
    <property type="entry name" value="ETF_b"/>
</dbReference>
<evidence type="ECO:0000259" key="5">
    <source>
        <dbReference type="SMART" id="SM00893"/>
    </source>
</evidence>
<dbReference type="InterPro" id="IPR014729">
    <property type="entry name" value="Rossmann-like_a/b/a_fold"/>
</dbReference>
<keyword evidence="7" id="KW-1185">Reference proteome</keyword>
<evidence type="ECO:0000313" key="7">
    <source>
        <dbReference type="Proteomes" id="UP000031408"/>
    </source>
</evidence>
<reference evidence="6 7" key="1">
    <citation type="submission" date="2014-11" db="EMBL/GenBank/DDBJ databases">
        <title>Genome sequence of Flavihumibacter solisilvae 3-3.</title>
        <authorList>
            <person name="Zhou G."/>
            <person name="Li M."/>
            <person name="Wang G."/>
        </authorList>
    </citation>
    <scope>NUCLEOTIDE SEQUENCE [LARGE SCALE GENOMIC DNA]</scope>
    <source>
        <strain evidence="6 7">3-3</strain>
    </source>
</reference>
<dbReference type="RefSeq" id="WP_039144227.1">
    <property type="nucleotide sequence ID" value="NZ_JSVC01000038.1"/>
</dbReference>
<protein>
    <recommendedName>
        <fullName evidence="2">Electron transfer flavoprotein subunit beta</fullName>
    </recommendedName>
</protein>
<evidence type="ECO:0000256" key="4">
    <source>
        <dbReference type="ARBA" id="ARBA00022982"/>
    </source>
</evidence>
<dbReference type="STRING" id="1349421.OI18_22275"/>